<feature type="transmembrane region" description="Helical" evidence="7">
    <location>
        <begin position="111"/>
        <end position="130"/>
    </location>
</feature>
<dbReference type="InterPro" id="IPR036259">
    <property type="entry name" value="MFS_trans_sf"/>
</dbReference>
<evidence type="ECO:0000256" key="2">
    <source>
        <dbReference type="ARBA" id="ARBA00022448"/>
    </source>
</evidence>
<feature type="transmembrane region" description="Helical" evidence="7">
    <location>
        <begin position="43"/>
        <end position="67"/>
    </location>
</feature>
<dbReference type="PANTHER" id="PTHR42718:SF9">
    <property type="entry name" value="MAJOR FACILITATOR SUPERFAMILY MULTIDRUG TRANSPORTER MFSC"/>
    <property type="match status" value="1"/>
</dbReference>
<evidence type="ECO:0000256" key="5">
    <source>
        <dbReference type="ARBA" id="ARBA00023136"/>
    </source>
</evidence>
<feature type="transmembrane region" description="Helical" evidence="7">
    <location>
        <begin position="396"/>
        <end position="423"/>
    </location>
</feature>
<sequence>MPSPQATDAAPGIPAAPGGLPEIGLPPRGATRTRPRDRRRPPAAIVAVLALTGIIAAGMQTLIVPLIGQLPVILGSPADETAWAVTATLLASAVSVPVAGRLGDMYGTRPLIVASLVPLIIGSVLCALAGGLPMMVAGRAVQGLRMGVIPLGISLLRQVLPRERVGSAVATMSASMGVGGAVALPLAAGIAEFGSWRAMFLVFAALAAVALVGVLVLVPPVRRAPRPGERFDALGAALLAGTLLCGLVLVSKGAAWGWTGERVIGLGAMTALLGVLWAIQQLRSASPLVRLSTLGTRQVAVTNIASVLLGFAMYAQSLTVPQLLQLPVSTGHGLGQSMLQMALWLVPGGLAMMIVSPLGARLTAARGPKTTLVSGALVVAAGYGLALPLAGSAVGLMAAVIVISSGVGLAYGAIPLLIMGAVPEQETAAANAFNTLVRSVGTSIASAVIGAVLAGLTTQLGDHAVPTMAGFSVTLIVGGAAALLAAAVAGLLPRPRRRRATGAPAAPGISLR</sequence>
<dbReference type="GO" id="GO:0005886">
    <property type="term" value="C:plasma membrane"/>
    <property type="evidence" value="ECO:0007669"/>
    <property type="project" value="UniProtKB-SubCell"/>
</dbReference>
<feature type="transmembrane region" description="Helical" evidence="7">
    <location>
        <begin position="435"/>
        <end position="456"/>
    </location>
</feature>
<comment type="subcellular location">
    <subcellularLocation>
        <location evidence="1">Cell membrane</location>
        <topology evidence="1">Multi-pass membrane protein</topology>
    </subcellularLocation>
</comment>
<feature type="transmembrane region" description="Helical" evidence="7">
    <location>
        <begin position="136"/>
        <end position="156"/>
    </location>
</feature>
<dbReference type="InterPro" id="IPR011701">
    <property type="entry name" value="MFS"/>
</dbReference>
<organism evidence="9 10">
    <name type="scientific">Mycetocola reblochoni REB411</name>
    <dbReference type="NCBI Taxonomy" id="1255698"/>
    <lineage>
        <taxon>Bacteria</taxon>
        <taxon>Bacillati</taxon>
        <taxon>Actinomycetota</taxon>
        <taxon>Actinomycetes</taxon>
        <taxon>Micrococcales</taxon>
        <taxon>Microbacteriaceae</taxon>
        <taxon>Mycetocola</taxon>
    </lineage>
</organism>
<evidence type="ECO:0000256" key="6">
    <source>
        <dbReference type="SAM" id="MobiDB-lite"/>
    </source>
</evidence>
<evidence type="ECO:0000313" key="10">
    <source>
        <dbReference type="Proteomes" id="UP000196778"/>
    </source>
</evidence>
<dbReference type="InterPro" id="IPR020846">
    <property type="entry name" value="MFS_dom"/>
</dbReference>
<keyword evidence="10" id="KW-1185">Reference proteome</keyword>
<feature type="transmembrane region" description="Helical" evidence="7">
    <location>
        <begin position="231"/>
        <end position="250"/>
    </location>
</feature>
<gene>
    <name evidence="9" type="ORF">FM119_12545</name>
</gene>
<keyword evidence="3 7" id="KW-0812">Transmembrane</keyword>
<dbReference type="SUPFAM" id="SSF103473">
    <property type="entry name" value="MFS general substrate transporter"/>
    <property type="match status" value="1"/>
</dbReference>
<accession>A0A1R4KAW3</accession>
<dbReference type="AlphaFoldDB" id="A0A1R4KAW3"/>
<evidence type="ECO:0000313" key="9">
    <source>
        <dbReference type="EMBL" id="SJN41284.1"/>
    </source>
</evidence>
<evidence type="ECO:0000256" key="3">
    <source>
        <dbReference type="ARBA" id="ARBA00022692"/>
    </source>
</evidence>
<feature type="transmembrane region" description="Helical" evidence="7">
    <location>
        <begin position="82"/>
        <end position="99"/>
    </location>
</feature>
<name>A0A1R4KAW3_9MICO</name>
<dbReference type="Proteomes" id="UP000196778">
    <property type="component" value="Unassembled WGS sequence"/>
</dbReference>
<dbReference type="RefSeq" id="WP_087138503.1">
    <property type="nucleotide sequence ID" value="NZ_FUKR01000072.1"/>
</dbReference>
<feature type="region of interest" description="Disordered" evidence="6">
    <location>
        <begin position="1"/>
        <end position="39"/>
    </location>
</feature>
<keyword evidence="5 7" id="KW-0472">Membrane</keyword>
<feature type="transmembrane region" description="Helical" evidence="7">
    <location>
        <begin position="262"/>
        <end position="279"/>
    </location>
</feature>
<proteinExistence type="predicted"/>
<feature type="transmembrane region" description="Helical" evidence="7">
    <location>
        <begin position="168"/>
        <end position="190"/>
    </location>
</feature>
<dbReference type="Gene3D" id="1.20.1250.20">
    <property type="entry name" value="MFS general substrate transporter like domains"/>
    <property type="match status" value="1"/>
</dbReference>
<feature type="transmembrane region" description="Helical" evidence="7">
    <location>
        <begin position="338"/>
        <end position="360"/>
    </location>
</feature>
<feature type="compositionally biased region" description="Low complexity" evidence="6">
    <location>
        <begin position="9"/>
        <end position="30"/>
    </location>
</feature>
<feature type="domain" description="Major facilitator superfamily (MFS) profile" evidence="8">
    <location>
        <begin position="45"/>
        <end position="497"/>
    </location>
</feature>
<evidence type="ECO:0000256" key="7">
    <source>
        <dbReference type="SAM" id="Phobius"/>
    </source>
</evidence>
<dbReference type="OrthoDB" id="4484751at2"/>
<evidence type="ECO:0000256" key="4">
    <source>
        <dbReference type="ARBA" id="ARBA00022989"/>
    </source>
</evidence>
<dbReference type="PROSITE" id="PS50850">
    <property type="entry name" value="MFS"/>
    <property type="match status" value="1"/>
</dbReference>
<dbReference type="GO" id="GO:0022857">
    <property type="term" value="F:transmembrane transporter activity"/>
    <property type="evidence" value="ECO:0007669"/>
    <property type="project" value="InterPro"/>
</dbReference>
<dbReference type="Gene3D" id="1.20.1720.10">
    <property type="entry name" value="Multidrug resistance protein D"/>
    <property type="match status" value="1"/>
</dbReference>
<keyword evidence="2" id="KW-0813">Transport</keyword>
<dbReference type="PANTHER" id="PTHR42718">
    <property type="entry name" value="MAJOR FACILITATOR SUPERFAMILY MULTIDRUG TRANSPORTER MFSC"/>
    <property type="match status" value="1"/>
</dbReference>
<feature type="transmembrane region" description="Helical" evidence="7">
    <location>
        <begin position="196"/>
        <end position="219"/>
    </location>
</feature>
<feature type="transmembrane region" description="Helical" evidence="7">
    <location>
        <begin position="468"/>
        <end position="492"/>
    </location>
</feature>
<protein>
    <submittedName>
        <fullName evidence="9">Membrane transport protein</fullName>
    </submittedName>
</protein>
<feature type="transmembrane region" description="Helical" evidence="7">
    <location>
        <begin position="372"/>
        <end position="390"/>
    </location>
</feature>
<reference evidence="10" key="1">
    <citation type="submission" date="2017-02" db="EMBL/GenBank/DDBJ databases">
        <authorList>
            <person name="Dridi B."/>
        </authorList>
    </citation>
    <scope>NUCLEOTIDE SEQUENCE [LARGE SCALE GENOMIC DNA]</scope>
    <source>
        <strain evidence="10">EB411</strain>
    </source>
</reference>
<keyword evidence="4 7" id="KW-1133">Transmembrane helix</keyword>
<dbReference type="EMBL" id="FUKR01000072">
    <property type="protein sequence ID" value="SJN41284.1"/>
    <property type="molecule type" value="Genomic_DNA"/>
</dbReference>
<dbReference type="Pfam" id="PF07690">
    <property type="entry name" value="MFS_1"/>
    <property type="match status" value="1"/>
</dbReference>
<evidence type="ECO:0000256" key="1">
    <source>
        <dbReference type="ARBA" id="ARBA00004651"/>
    </source>
</evidence>
<feature type="transmembrane region" description="Helical" evidence="7">
    <location>
        <begin position="300"/>
        <end position="318"/>
    </location>
</feature>
<evidence type="ECO:0000259" key="8">
    <source>
        <dbReference type="PROSITE" id="PS50850"/>
    </source>
</evidence>